<dbReference type="RefSeq" id="WP_024269184.1">
    <property type="nucleotide sequence ID" value="NC_023035.1"/>
</dbReference>
<reference evidence="2 3" key="1">
    <citation type="journal article" date="2015" name="Stand. Genomic Sci.">
        <title>Complete genome sequence and description of Salinispira pacifica gen. nov., sp. nov., a novel spirochaete isolated form a hypersaline microbial mat.</title>
        <authorList>
            <person name="Ben Hania W."/>
            <person name="Joseph M."/>
            <person name="Schumann P."/>
            <person name="Bunk B."/>
            <person name="Fiebig A."/>
            <person name="Sproer C."/>
            <person name="Klenk H.P."/>
            <person name="Fardeau M.L."/>
            <person name="Spring S."/>
        </authorList>
    </citation>
    <scope>NUCLEOTIDE SEQUENCE [LARGE SCALE GENOMIC DNA]</scope>
    <source>
        <strain evidence="2 3">L21-RPul-D2</strain>
    </source>
</reference>
<keyword evidence="3" id="KW-1185">Reference proteome</keyword>
<dbReference type="SUPFAM" id="SSF143456">
    <property type="entry name" value="VC0467-like"/>
    <property type="match status" value="1"/>
</dbReference>
<dbReference type="HOGENOM" id="CLU_057596_2_1_12"/>
<evidence type="ECO:0000256" key="1">
    <source>
        <dbReference type="ARBA" id="ARBA00009600"/>
    </source>
</evidence>
<sequence length="205" mass="22769">MAETGPLFPGNADFLGGKFIISEAELTDPNFQFTVVLIISHDSAGALGLVVNRPSNSTLGDLFPEQFGDHSASHIPIFVGGPVQQEYIFLVQQGLPEDYRSEAAILIHDNIYFEPDVRPVLQFIHDSWDDLPYTHRPKLRFFAGYSGWANGQLEAELDQKAWVTQPSSSDIIFSPNPEVGWRDALKKKGGLYWIMGETGSKPSMN</sequence>
<comment type="similarity">
    <text evidence="1">Belongs to the UPF0301 (AlgH) family.</text>
</comment>
<dbReference type="Gene3D" id="3.40.1740.10">
    <property type="entry name" value="VC0467-like"/>
    <property type="match status" value="1"/>
</dbReference>
<dbReference type="STRING" id="1307761.L21SP2_2941"/>
<dbReference type="eggNOG" id="COG1678">
    <property type="taxonomic scope" value="Bacteria"/>
</dbReference>
<name>V5WKD1_9SPIO</name>
<dbReference type="PANTHER" id="PTHR30327">
    <property type="entry name" value="UNCHARACTERIZED PROTEIN YQGE"/>
    <property type="match status" value="1"/>
</dbReference>
<accession>V5WKD1</accession>
<dbReference type="EMBL" id="CP006939">
    <property type="protein sequence ID" value="AHC16287.1"/>
    <property type="molecule type" value="Genomic_DNA"/>
</dbReference>
<evidence type="ECO:0000313" key="2">
    <source>
        <dbReference type="EMBL" id="AHC16287.1"/>
    </source>
</evidence>
<dbReference type="KEGG" id="slr:L21SP2_2941"/>
<dbReference type="OrthoDB" id="9807486at2"/>
<dbReference type="AlphaFoldDB" id="V5WKD1"/>
<protein>
    <submittedName>
        <fullName evidence="2">Uncharacterized protein</fullName>
    </submittedName>
</protein>
<dbReference type="InterPro" id="IPR003774">
    <property type="entry name" value="AlgH-like"/>
</dbReference>
<proteinExistence type="inferred from homology"/>
<dbReference type="PANTHER" id="PTHR30327:SF1">
    <property type="entry name" value="UPF0301 PROTEIN YQGE"/>
    <property type="match status" value="1"/>
</dbReference>
<organism evidence="2 3">
    <name type="scientific">Salinispira pacifica</name>
    <dbReference type="NCBI Taxonomy" id="1307761"/>
    <lineage>
        <taxon>Bacteria</taxon>
        <taxon>Pseudomonadati</taxon>
        <taxon>Spirochaetota</taxon>
        <taxon>Spirochaetia</taxon>
        <taxon>Spirochaetales</taxon>
        <taxon>Spirochaetaceae</taxon>
        <taxon>Salinispira</taxon>
    </lineage>
</organism>
<gene>
    <name evidence="2" type="ORF">L21SP2_2941</name>
</gene>
<dbReference type="GO" id="GO:0005829">
    <property type="term" value="C:cytosol"/>
    <property type="evidence" value="ECO:0007669"/>
    <property type="project" value="TreeGrafter"/>
</dbReference>
<dbReference type="Pfam" id="PF02622">
    <property type="entry name" value="DUF179"/>
    <property type="match status" value="1"/>
</dbReference>
<evidence type="ECO:0000313" key="3">
    <source>
        <dbReference type="Proteomes" id="UP000018680"/>
    </source>
</evidence>
<dbReference type="Proteomes" id="UP000018680">
    <property type="component" value="Chromosome"/>
</dbReference>